<evidence type="ECO:0000313" key="4">
    <source>
        <dbReference type="EMBL" id="SFB04377.1"/>
    </source>
</evidence>
<sequence length="253" mass="28492">MEKTNKDALATTIATRLKELRKAKTDLGQKEVAEEIGITKQALSNYESGKHLPDPAILIDLANYYRCTTDYLYGLTDKTTQTAPDYSQRESVNQLLHAMETVAEDEGDYLVSTTADILYALSISEKNQKRREFIELFGELNTTLAEYVKATTKSGTFLSQKDTTAEDVAIEAAHFYGYDDIAKVVEGIRRIGFAAVMSFSANSRKALRIRTGWNVNKQKSSEIAKKFTKMLDKVESEDEQNGKKARTKRRLHP</sequence>
<dbReference type="AlphaFoldDB" id="A0A1I0XUN8"/>
<dbReference type="InterPro" id="IPR010982">
    <property type="entry name" value="Lambda_DNA-bd_dom_sf"/>
</dbReference>
<accession>A0A1I0XUN8</accession>
<dbReference type="Gene3D" id="1.10.260.40">
    <property type="entry name" value="lambda repressor-like DNA-binding domains"/>
    <property type="match status" value="1"/>
</dbReference>
<dbReference type="GO" id="GO:0003677">
    <property type="term" value="F:DNA binding"/>
    <property type="evidence" value="ECO:0007669"/>
    <property type="project" value="UniProtKB-KW"/>
</dbReference>
<proteinExistence type="predicted"/>
<evidence type="ECO:0000259" key="3">
    <source>
        <dbReference type="PROSITE" id="PS50943"/>
    </source>
</evidence>
<evidence type="ECO:0000313" key="5">
    <source>
        <dbReference type="Proteomes" id="UP000183843"/>
    </source>
</evidence>
<dbReference type="SUPFAM" id="SSF47413">
    <property type="entry name" value="lambda repressor-like DNA-binding domains"/>
    <property type="match status" value="1"/>
</dbReference>
<evidence type="ECO:0000256" key="1">
    <source>
        <dbReference type="ARBA" id="ARBA00023125"/>
    </source>
</evidence>
<keyword evidence="1 4" id="KW-0238">DNA-binding</keyword>
<dbReference type="Proteomes" id="UP000183843">
    <property type="component" value="Unassembled WGS sequence"/>
</dbReference>
<gene>
    <name evidence="4" type="ORF">SAMN05216587_107127</name>
</gene>
<evidence type="ECO:0000256" key="2">
    <source>
        <dbReference type="SAM" id="MobiDB-lite"/>
    </source>
</evidence>
<dbReference type="EMBL" id="FOJX01000007">
    <property type="protein sequence ID" value="SFB04377.1"/>
    <property type="molecule type" value="Genomic_DNA"/>
</dbReference>
<name>A0A1I0XUN8_SELRU</name>
<dbReference type="CDD" id="cd00093">
    <property type="entry name" value="HTH_XRE"/>
    <property type="match status" value="1"/>
</dbReference>
<feature type="compositionally biased region" description="Basic residues" evidence="2">
    <location>
        <begin position="243"/>
        <end position="253"/>
    </location>
</feature>
<dbReference type="RefSeq" id="WP_072003475.1">
    <property type="nucleotide sequence ID" value="NZ_FOJX01000007.1"/>
</dbReference>
<reference evidence="4 5" key="1">
    <citation type="submission" date="2016-10" db="EMBL/GenBank/DDBJ databases">
        <authorList>
            <person name="de Groot N.N."/>
        </authorList>
    </citation>
    <scope>NUCLEOTIDE SEQUENCE [LARGE SCALE GENOMIC DNA]</scope>
    <source>
        <strain evidence="4 5">L14</strain>
    </source>
</reference>
<protein>
    <submittedName>
        <fullName evidence="4">DNA-binding transcriptional regulator, XRE-family HTH domain</fullName>
    </submittedName>
</protein>
<dbReference type="PROSITE" id="PS50943">
    <property type="entry name" value="HTH_CROC1"/>
    <property type="match status" value="1"/>
</dbReference>
<dbReference type="PANTHER" id="PTHR46558">
    <property type="entry name" value="TRACRIPTIONAL REGULATORY PROTEIN-RELATED-RELATED"/>
    <property type="match status" value="1"/>
</dbReference>
<dbReference type="Pfam" id="PF01381">
    <property type="entry name" value="HTH_3"/>
    <property type="match status" value="1"/>
</dbReference>
<organism evidence="4 5">
    <name type="scientific">Selenomonas ruminantium</name>
    <dbReference type="NCBI Taxonomy" id="971"/>
    <lineage>
        <taxon>Bacteria</taxon>
        <taxon>Bacillati</taxon>
        <taxon>Bacillota</taxon>
        <taxon>Negativicutes</taxon>
        <taxon>Selenomonadales</taxon>
        <taxon>Selenomonadaceae</taxon>
        <taxon>Selenomonas</taxon>
    </lineage>
</organism>
<feature type="region of interest" description="Disordered" evidence="2">
    <location>
        <begin position="234"/>
        <end position="253"/>
    </location>
</feature>
<dbReference type="InterPro" id="IPR001387">
    <property type="entry name" value="Cro/C1-type_HTH"/>
</dbReference>
<feature type="domain" description="HTH cro/C1-type" evidence="3">
    <location>
        <begin position="17"/>
        <end position="72"/>
    </location>
</feature>
<dbReference type="PANTHER" id="PTHR46558:SF11">
    <property type="entry name" value="HTH-TYPE TRANSCRIPTIONAL REGULATOR XRE"/>
    <property type="match status" value="1"/>
</dbReference>
<dbReference type="SMART" id="SM00530">
    <property type="entry name" value="HTH_XRE"/>
    <property type="match status" value="1"/>
</dbReference>